<dbReference type="GO" id="GO:0009236">
    <property type="term" value="P:cobalamin biosynthetic process"/>
    <property type="evidence" value="ECO:0007669"/>
    <property type="project" value="UniProtKB-UniPathway"/>
</dbReference>
<dbReference type="InterPro" id="IPR051810">
    <property type="entry name" value="Precorrin_MeTrfase"/>
</dbReference>
<evidence type="ECO:0000313" key="8">
    <source>
        <dbReference type="Proteomes" id="UP000009047"/>
    </source>
</evidence>
<dbReference type="Gene3D" id="3.30.950.10">
    <property type="entry name" value="Methyltransferase, Cobalt-precorrin-4 Transmethylase, Domain 2"/>
    <property type="match status" value="1"/>
</dbReference>
<keyword evidence="2" id="KW-0169">Cobalamin biosynthesis</keyword>
<dbReference type="SUPFAM" id="SSF53790">
    <property type="entry name" value="Tetrapyrrole methylase"/>
    <property type="match status" value="1"/>
</dbReference>
<dbReference type="eggNOG" id="COG1010">
    <property type="taxonomic scope" value="Bacteria"/>
</dbReference>
<evidence type="ECO:0000256" key="3">
    <source>
        <dbReference type="ARBA" id="ARBA00022603"/>
    </source>
</evidence>
<gene>
    <name evidence="7" type="ordered locus">Deba_2463</name>
</gene>
<dbReference type="InterPro" id="IPR014777">
    <property type="entry name" value="4pyrrole_Mease_sub1"/>
</dbReference>
<dbReference type="InterPro" id="IPR000878">
    <property type="entry name" value="4pyrrol_Mease"/>
</dbReference>
<dbReference type="Pfam" id="PF00590">
    <property type="entry name" value="TP_methylase"/>
    <property type="match status" value="1"/>
</dbReference>
<sequence>MSGKLFVIGLGPGGPAHMTHRAAQALAEAQVVAGYKTYLKRVEGLLAGKRIVASGMTAELDRAAQAIDLALDGQIVAIVSGGDSGVYGMSAVVYELLARRGLAVGPGGLELEVVPGVPAVAAAGALLGAPLSHDFACVSLSDRLTAWEVIQRRLDAAAGADFVIALYNPKSHGRHWQYAQALEIIGRHRAADTPVGLVRAAMQDEQSVGLCRLDQAADAPVDMQTIVIIGNSNSFVHLGKMVTPRGYLAKYGDKTAEGDAA</sequence>
<evidence type="ECO:0000256" key="2">
    <source>
        <dbReference type="ARBA" id="ARBA00022573"/>
    </source>
</evidence>
<dbReference type="HOGENOM" id="CLU_047948_2_0_7"/>
<dbReference type="Proteomes" id="UP000009047">
    <property type="component" value="Chromosome"/>
</dbReference>
<comment type="pathway">
    <text evidence="1">Cofactor biosynthesis; adenosylcobalamin biosynthesis.</text>
</comment>
<evidence type="ECO:0000313" key="7">
    <source>
        <dbReference type="EMBL" id="ADK85824.1"/>
    </source>
</evidence>
<proteinExistence type="predicted"/>
<dbReference type="Gene3D" id="3.40.1010.10">
    <property type="entry name" value="Cobalt-precorrin-4 Transmethylase, Domain 1"/>
    <property type="match status" value="1"/>
</dbReference>
<dbReference type="KEGG" id="dbr:Deba_2463"/>
<dbReference type="UniPathway" id="UPA00148"/>
<dbReference type="PANTHER" id="PTHR47036:SF1">
    <property type="entry name" value="COBALT-FACTOR III C(17)-METHYLTRANSFERASE-RELATED"/>
    <property type="match status" value="1"/>
</dbReference>
<reference evidence="7 8" key="1">
    <citation type="journal article" date="2010" name="Stand. Genomic Sci.">
        <title>Complete genome sequence of Desulfarculus baarsii type strain (2st14).</title>
        <authorList>
            <person name="Sun H."/>
            <person name="Spring S."/>
            <person name="Lapidus A."/>
            <person name="Davenport K."/>
            <person name="Del Rio T.G."/>
            <person name="Tice H."/>
            <person name="Nolan M."/>
            <person name="Copeland A."/>
            <person name="Cheng J.F."/>
            <person name="Lucas S."/>
            <person name="Tapia R."/>
            <person name="Goodwin L."/>
            <person name="Pitluck S."/>
            <person name="Ivanova N."/>
            <person name="Pagani I."/>
            <person name="Mavromatis K."/>
            <person name="Ovchinnikova G."/>
            <person name="Pati A."/>
            <person name="Chen A."/>
            <person name="Palaniappan K."/>
            <person name="Hauser L."/>
            <person name="Chang Y.J."/>
            <person name="Jeffries C.D."/>
            <person name="Detter J.C."/>
            <person name="Han C."/>
            <person name="Rohde M."/>
            <person name="Brambilla E."/>
            <person name="Goker M."/>
            <person name="Woyke T."/>
            <person name="Bristow J."/>
            <person name="Eisen J.A."/>
            <person name="Markowitz V."/>
            <person name="Hugenholtz P."/>
            <person name="Kyrpides N.C."/>
            <person name="Klenk H.P."/>
            <person name="Land M."/>
        </authorList>
    </citation>
    <scope>NUCLEOTIDE SEQUENCE [LARGE SCALE GENOMIC DNA]</scope>
    <source>
        <strain evidence="8">ATCC 33931 / DSM 2075 / LMG 7858 / VKM B-1802 / 2st14</strain>
    </source>
</reference>
<dbReference type="CDD" id="cd11646">
    <property type="entry name" value="Precorrin_3B_C17_MT"/>
    <property type="match status" value="1"/>
</dbReference>
<dbReference type="InterPro" id="IPR035996">
    <property type="entry name" value="4pyrrol_Methylase_sf"/>
</dbReference>
<dbReference type="NCBIfam" id="TIGR01466">
    <property type="entry name" value="cobJ_cbiH"/>
    <property type="match status" value="1"/>
</dbReference>
<organism evidence="7 8">
    <name type="scientific">Desulfarculus baarsii (strain ATCC 33931 / DSM 2075 / LMG 7858 / VKM B-1802 / 2st14)</name>
    <dbReference type="NCBI Taxonomy" id="644282"/>
    <lineage>
        <taxon>Bacteria</taxon>
        <taxon>Pseudomonadati</taxon>
        <taxon>Thermodesulfobacteriota</taxon>
        <taxon>Desulfarculia</taxon>
        <taxon>Desulfarculales</taxon>
        <taxon>Desulfarculaceae</taxon>
        <taxon>Desulfarculus</taxon>
    </lineage>
</organism>
<keyword evidence="8" id="KW-1185">Reference proteome</keyword>
<evidence type="ECO:0000256" key="4">
    <source>
        <dbReference type="ARBA" id="ARBA00022679"/>
    </source>
</evidence>
<dbReference type="EMBL" id="CP002085">
    <property type="protein sequence ID" value="ADK85824.1"/>
    <property type="molecule type" value="Genomic_DNA"/>
</dbReference>
<accession>E1QJT1</accession>
<dbReference type="GO" id="GO:0032259">
    <property type="term" value="P:methylation"/>
    <property type="evidence" value="ECO:0007669"/>
    <property type="project" value="UniProtKB-KW"/>
</dbReference>
<dbReference type="InterPro" id="IPR006363">
    <property type="entry name" value="Cbl_synth_CobJ/CibH_dom"/>
</dbReference>
<name>E1QJT1_DESB2</name>
<keyword evidence="3 7" id="KW-0489">Methyltransferase</keyword>
<feature type="domain" description="Tetrapyrrole methylase" evidence="6">
    <location>
        <begin position="4"/>
        <end position="216"/>
    </location>
</feature>
<dbReference type="InterPro" id="IPR014776">
    <property type="entry name" value="4pyrrole_Mease_sub2"/>
</dbReference>
<dbReference type="PANTHER" id="PTHR47036">
    <property type="entry name" value="COBALT-FACTOR III C(17)-METHYLTRANSFERASE-RELATED"/>
    <property type="match status" value="1"/>
</dbReference>
<protein>
    <submittedName>
        <fullName evidence="7">Precorrin-3B C17-methyltransferase</fullName>
        <ecNumber evidence="7">2.1.1.131</ecNumber>
    </submittedName>
</protein>
<dbReference type="EC" id="2.1.1.131" evidence="7"/>
<evidence type="ECO:0000256" key="1">
    <source>
        <dbReference type="ARBA" id="ARBA00004953"/>
    </source>
</evidence>
<dbReference type="GO" id="GO:0030789">
    <property type="term" value="F:precorrin-3B C17-methyltransferase activity"/>
    <property type="evidence" value="ECO:0007669"/>
    <property type="project" value="UniProtKB-EC"/>
</dbReference>
<keyword evidence="5" id="KW-0949">S-adenosyl-L-methionine</keyword>
<evidence type="ECO:0000256" key="5">
    <source>
        <dbReference type="ARBA" id="ARBA00022691"/>
    </source>
</evidence>
<evidence type="ECO:0000259" key="6">
    <source>
        <dbReference type="Pfam" id="PF00590"/>
    </source>
</evidence>
<keyword evidence="4 7" id="KW-0808">Transferase</keyword>
<dbReference type="OrthoDB" id="9772960at2"/>
<dbReference type="STRING" id="644282.Deba_2463"/>
<dbReference type="AlphaFoldDB" id="E1QJT1"/>